<comment type="cofactor">
    <cofactor evidence="1">
        <name>heme</name>
        <dbReference type="ChEBI" id="CHEBI:30413"/>
    </cofactor>
</comment>
<proteinExistence type="inferred from homology"/>
<evidence type="ECO:0000256" key="1">
    <source>
        <dbReference type="ARBA" id="ARBA00001971"/>
    </source>
</evidence>
<dbReference type="GO" id="GO:0004497">
    <property type="term" value="F:monooxygenase activity"/>
    <property type="evidence" value="ECO:0007669"/>
    <property type="project" value="UniProtKB-KW"/>
</dbReference>
<keyword evidence="8" id="KW-1133">Transmembrane helix</keyword>
<dbReference type="InterPro" id="IPR036396">
    <property type="entry name" value="Cyt_P450_sf"/>
</dbReference>
<dbReference type="InterPro" id="IPR001128">
    <property type="entry name" value="Cyt_P450"/>
</dbReference>
<keyword evidence="3" id="KW-0349">Heme</keyword>
<dbReference type="Pfam" id="PF00067">
    <property type="entry name" value="p450"/>
    <property type="match status" value="1"/>
</dbReference>
<gene>
    <name evidence="9" type="ORF">NPX13_g3666</name>
</gene>
<keyword evidence="8" id="KW-0812">Transmembrane</keyword>
<keyword evidence="7" id="KW-0503">Monooxygenase</keyword>
<keyword evidence="8" id="KW-0472">Membrane</keyword>
<evidence type="ECO:0000256" key="5">
    <source>
        <dbReference type="ARBA" id="ARBA00023002"/>
    </source>
</evidence>
<dbReference type="AlphaFoldDB" id="A0A9W8NGV8"/>
<dbReference type="PANTHER" id="PTHR24305:SF157">
    <property type="entry name" value="N-ACETYLTRYPTOPHAN 6-HYDROXYLASE IVOC-RELATED"/>
    <property type="match status" value="1"/>
</dbReference>
<keyword evidence="6" id="KW-0408">Iron</keyword>
<dbReference type="VEuPathDB" id="FungiDB:F4678DRAFT_442287"/>
<comment type="caution">
    <text evidence="9">The sequence shown here is derived from an EMBL/GenBank/DDBJ whole genome shotgun (WGS) entry which is preliminary data.</text>
</comment>
<dbReference type="PANTHER" id="PTHR24305">
    <property type="entry name" value="CYTOCHROME P450"/>
    <property type="match status" value="1"/>
</dbReference>
<evidence type="ECO:0000313" key="10">
    <source>
        <dbReference type="Proteomes" id="UP001148614"/>
    </source>
</evidence>
<evidence type="ECO:0000256" key="8">
    <source>
        <dbReference type="SAM" id="Phobius"/>
    </source>
</evidence>
<keyword evidence="4" id="KW-0479">Metal-binding</keyword>
<evidence type="ECO:0000313" key="9">
    <source>
        <dbReference type="EMBL" id="KAJ3576533.1"/>
    </source>
</evidence>
<reference evidence="9" key="1">
    <citation type="submission" date="2022-07" db="EMBL/GenBank/DDBJ databases">
        <title>Genome Sequence of Xylaria arbuscula.</title>
        <authorList>
            <person name="Buettner E."/>
        </authorList>
    </citation>
    <scope>NUCLEOTIDE SEQUENCE</scope>
    <source>
        <strain evidence="9">VT107</strain>
    </source>
</reference>
<sequence length="333" mass="36950">MEDDNAFNLLPLSWPWPVSLAVGLLAYFIARGIYLVTYRLFFHPLANFPGPRLGAATHWYEAYYDIFSQGGGQISLQCPRGDSADRSGRDSSETSCCYSAVLFESLRIRSRNEDLQVIIDGISKRLSTEYTGTGKTINVNFMWSAMASDIITEIAFARPTDFASAPDFTSPFAQAITQAVNASHVMTHFGFLVTALNSFPDFLLALMTPSFKPVLRFRKEMAHYIQSFLDKKELTAKEPSQATIFHDALSADLPEEDMTLSRLQQEAMAVNGGAVETTSWALTVAVFHILNNPSVKSRLAAELIKAIPDPAKIPPWNELEDLPYLSAIIMEGM</sequence>
<dbReference type="GO" id="GO:0020037">
    <property type="term" value="F:heme binding"/>
    <property type="evidence" value="ECO:0007669"/>
    <property type="project" value="InterPro"/>
</dbReference>
<keyword evidence="5" id="KW-0560">Oxidoreductase</keyword>
<evidence type="ECO:0008006" key="11">
    <source>
        <dbReference type="Google" id="ProtNLM"/>
    </source>
</evidence>
<comment type="similarity">
    <text evidence="2">Belongs to the cytochrome P450 family.</text>
</comment>
<dbReference type="SUPFAM" id="SSF48264">
    <property type="entry name" value="Cytochrome P450"/>
    <property type="match status" value="1"/>
</dbReference>
<evidence type="ECO:0000256" key="3">
    <source>
        <dbReference type="ARBA" id="ARBA00022617"/>
    </source>
</evidence>
<accession>A0A9W8NGV8</accession>
<keyword evidence="10" id="KW-1185">Reference proteome</keyword>
<name>A0A9W8NGV8_9PEZI</name>
<dbReference type="GO" id="GO:0016705">
    <property type="term" value="F:oxidoreductase activity, acting on paired donors, with incorporation or reduction of molecular oxygen"/>
    <property type="evidence" value="ECO:0007669"/>
    <property type="project" value="InterPro"/>
</dbReference>
<feature type="transmembrane region" description="Helical" evidence="8">
    <location>
        <begin position="20"/>
        <end position="42"/>
    </location>
</feature>
<evidence type="ECO:0000256" key="2">
    <source>
        <dbReference type="ARBA" id="ARBA00010617"/>
    </source>
</evidence>
<protein>
    <recommendedName>
        <fullName evidence="11">Cytochrome P450</fullName>
    </recommendedName>
</protein>
<dbReference type="Gene3D" id="1.10.630.10">
    <property type="entry name" value="Cytochrome P450"/>
    <property type="match status" value="1"/>
</dbReference>
<dbReference type="EMBL" id="JANPWZ010000470">
    <property type="protein sequence ID" value="KAJ3576533.1"/>
    <property type="molecule type" value="Genomic_DNA"/>
</dbReference>
<evidence type="ECO:0000256" key="4">
    <source>
        <dbReference type="ARBA" id="ARBA00022723"/>
    </source>
</evidence>
<dbReference type="Proteomes" id="UP001148614">
    <property type="component" value="Unassembled WGS sequence"/>
</dbReference>
<evidence type="ECO:0000256" key="7">
    <source>
        <dbReference type="ARBA" id="ARBA00023033"/>
    </source>
</evidence>
<dbReference type="InterPro" id="IPR050121">
    <property type="entry name" value="Cytochrome_P450_monoxygenase"/>
</dbReference>
<organism evidence="9 10">
    <name type="scientific">Xylaria arbuscula</name>
    <dbReference type="NCBI Taxonomy" id="114810"/>
    <lineage>
        <taxon>Eukaryota</taxon>
        <taxon>Fungi</taxon>
        <taxon>Dikarya</taxon>
        <taxon>Ascomycota</taxon>
        <taxon>Pezizomycotina</taxon>
        <taxon>Sordariomycetes</taxon>
        <taxon>Xylariomycetidae</taxon>
        <taxon>Xylariales</taxon>
        <taxon>Xylariaceae</taxon>
        <taxon>Xylaria</taxon>
    </lineage>
</organism>
<evidence type="ECO:0000256" key="6">
    <source>
        <dbReference type="ARBA" id="ARBA00023004"/>
    </source>
</evidence>
<dbReference type="GO" id="GO:0005506">
    <property type="term" value="F:iron ion binding"/>
    <property type="evidence" value="ECO:0007669"/>
    <property type="project" value="InterPro"/>
</dbReference>